<organism evidence="2 3">
    <name type="scientific">Streptomyces spiralis</name>
    <dbReference type="NCBI Taxonomy" id="66376"/>
    <lineage>
        <taxon>Bacteria</taxon>
        <taxon>Bacillati</taxon>
        <taxon>Actinomycetota</taxon>
        <taxon>Actinomycetes</taxon>
        <taxon>Kitasatosporales</taxon>
        <taxon>Streptomycetaceae</taxon>
        <taxon>Streptomyces</taxon>
    </lineage>
</organism>
<protein>
    <submittedName>
        <fullName evidence="2">Uncharacterized protein</fullName>
    </submittedName>
</protein>
<accession>A0A919AEL2</accession>
<name>A0A919AEL2_9ACTN</name>
<feature type="region of interest" description="Disordered" evidence="1">
    <location>
        <begin position="1"/>
        <end position="65"/>
    </location>
</feature>
<dbReference type="AlphaFoldDB" id="A0A919AEL2"/>
<sequence>MPDAVMAARRHGGPHRSKEPGSLHAGDDAAGPAKEDDVDGGGGESGAGPLLEVCGSPPAQPRLDGGFHVVAGT</sequence>
<dbReference type="EMBL" id="BNBC01000040">
    <property type="protein sequence ID" value="GHF01017.1"/>
    <property type="molecule type" value="Genomic_DNA"/>
</dbReference>
<reference evidence="2" key="2">
    <citation type="submission" date="2020-09" db="EMBL/GenBank/DDBJ databases">
        <authorList>
            <person name="Sun Q."/>
            <person name="Ohkuma M."/>
        </authorList>
    </citation>
    <scope>NUCLEOTIDE SEQUENCE</scope>
    <source>
        <strain evidence="2">JCM 3302</strain>
    </source>
</reference>
<proteinExistence type="predicted"/>
<evidence type="ECO:0000256" key="1">
    <source>
        <dbReference type="SAM" id="MobiDB-lite"/>
    </source>
</evidence>
<evidence type="ECO:0000313" key="2">
    <source>
        <dbReference type="EMBL" id="GHF01017.1"/>
    </source>
</evidence>
<gene>
    <name evidence="2" type="ORF">GCM10014715_66540</name>
</gene>
<reference evidence="2" key="1">
    <citation type="journal article" date="2014" name="Int. J. Syst. Evol. Microbiol.">
        <title>Complete genome sequence of Corynebacterium casei LMG S-19264T (=DSM 44701T), isolated from a smear-ripened cheese.</title>
        <authorList>
            <consortium name="US DOE Joint Genome Institute (JGI-PGF)"/>
            <person name="Walter F."/>
            <person name="Albersmeier A."/>
            <person name="Kalinowski J."/>
            <person name="Ruckert C."/>
        </authorList>
    </citation>
    <scope>NUCLEOTIDE SEQUENCE</scope>
    <source>
        <strain evidence="2">JCM 3302</strain>
    </source>
</reference>
<keyword evidence="3" id="KW-1185">Reference proteome</keyword>
<dbReference type="Proteomes" id="UP000641386">
    <property type="component" value="Unassembled WGS sequence"/>
</dbReference>
<comment type="caution">
    <text evidence="2">The sequence shown here is derived from an EMBL/GenBank/DDBJ whole genome shotgun (WGS) entry which is preliminary data.</text>
</comment>
<evidence type="ECO:0000313" key="3">
    <source>
        <dbReference type="Proteomes" id="UP000641386"/>
    </source>
</evidence>
<feature type="compositionally biased region" description="Basic and acidic residues" evidence="1">
    <location>
        <begin position="16"/>
        <end position="27"/>
    </location>
</feature>